<dbReference type="InterPro" id="IPR006149">
    <property type="entry name" value="EB_dom"/>
</dbReference>
<accession>A0A914M2U8</accession>
<dbReference type="AlphaFoldDB" id="A0A914M2U8"/>
<feature type="domain" description="EB" evidence="1">
    <location>
        <begin position="172"/>
        <end position="225"/>
    </location>
</feature>
<sequence length="322" mass="35676">MFCFECFRKCCVFVRKNKCFVWDVLENVKKTRQTRKQQENKGKQETNVRKTRNKFSCQNLNSWDGNLIDQNDKDFENKYINNQFPKLIEWPKEGQIGSHCNPDLNGACIVPNSHCFKGICECLPMYYPESAAKCEQIDPASSLTRDCIRPMDCPGNGEFCNRVTGKCECVDRFVEVDWRCLPGIPPGDFGCIDSRQCSIFFSTATCSGEEKCHCPEGMVPKRGTCLQEISGSNIRTKQSGDHIIIPSVYPPPYQPPPQPSSNGLPRNVCSTDSSCAGYPLAFCDGVCKCREGALNAGSACIAALENGAIMGGTCSNGQVETT</sequence>
<dbReference type="WBParaSite" id="Minc3s01212g21767">
    <property type="protein sequence ID" value="Minc3s01212g21767"/>
    <property type="gene ID" value="Minc3s01212g21767"/>
</dbReference>
<proteinExistence type="predicted"/>
<protein>
    <submittedName>
        <fullName evidence="3">EB domain-containing protein</fullName>
    </submittedName>
</protein>
<evidence type="ECO:0000259" key="1">
    <source>
        <dbReference type="Pfam" id="PF01683"/>
    </source>
</evidence>
<name>A0A914M2U8_MELIC</name>
<evidence type="ECO:0000313" key="3">
    <source>
        <dbReference type="WBParaSite" id="Minc3s01212g21767"/>
    </source>
</evidence>
<dbReference type="Pfam" id="PF01683">
    <property type="entry name" value="EB"/>
    <property type="match status" value="1"/>
</dbReference>
<evidence type="ECO:0000313" key="2">
    <source>
        <dbReference type="Proteomes" id="UP000887563"/>
    </source>
</evidence>
<organism evidence="2 3">
    <name type="scientific">Meloidogyne incognita</name>
    <name type="common">Southern root-knot nematode worm</name>
    <name type="synonym">Oxyuris incognita</name>
    <dbReference type="NCBI Taxonomy" id="6306"/>
    <lineage>
        <taxon>Eukaryota</taxon>
        <taxon>Metazoa</taxon>
        <taxon>Ecdysozoa</taxon>
        <taxon>Nematoda</taxon>
        <taxon>Chromadorea</taxon>
        <taxon>Rhabditida</taxon>
        <taxon>Tylenchina</taxon>
        <taxon>Tylenchomorpha</taxon>
        <taxon>Tylenchoidea</taxon>
        <taxon>Meloidogynidae</taxon>
        <taxon>Meloidogyninae</taxon>
        <taxon>Meloidogyne</taxon>
        <taxon>Meloidogyne incognita group</taxon>
    </lineage>
</organism>
<keyword evidence="2" id="KW-1185">Reference proteome</keyword>
<dbReference type="Proteomes" id="UP000887563">
    <property type="component" value="Unplaced"/>
</dbReference>
<reference evidence="3" key="1">
    <citation type="submission" date="2022-11" db="UniProtKB">
        <authorList>
            <consortium name="WormBaseParasite"/>
        </authorList>
    </citation>
    <scope>IDENTIFICATION</scope>
</reference>